<comment type="caution">
    <text evidence="3">The sequence shown here is derived from an EMBL/GenBank/DDBJ whole genome shotgun (WGS) entry which is preliminary data.</text>
</comment>
<feature type="compositionally biased region" description="Low complexity" evidence="1">
    <location>
        <begin position="719"/>
        <end position="736"/>
    </location>
</feature>
<dbReference type="PANTHER" id="PTHR28221:SF2">
    <property type="entry name" value="RNA POLYMERASE I-SPECIFIC TRANSCRIPTION INITIATION FACTOR RRN6"/>
    <property type="match status" value="1"/>
</dbReference>
<dbReference type="InterPro" id="IPR019350">
    <property type="entry name" value="RNA_pol_I-sp_TIF_RRN6-like"/>
</dbReference>
<name>A0A8X7NJ28_CANPA</name>
<reference evidence="3" key="1">
    <citation type="submission" date="2020-03" db="EMBL/GenBank/DDBJ databases">
        <title>FDA dAtabase for Regulatory Grade micrObial Sequences (FDA-ARGOS): Supporting development and validation of Infectious Disease Dx tests.</title>
        <authorList>
            <person name="Campos J."/>
            <person name="Goldberg B."/>
            <person name="Tallon L."/>
            <person name="Sadzewicz L."/>
            <person name="Vavikolanu K."/>
            <person name="Mehta A."/>
            <person name="Aluvathingal J."/>
            <person name="Nadendla S."/>
            <person name="Nandy P."/>
            <person name="Geyer C."/>
            <person name="Yan Y."/>
            <person name="Sichtig H."/>
        </authorList>
    </citation>
    <scope>NUCLEOTIDE SEQUENCE [LARGE SCALE GENOMIC DNA]</scope>
    <source>
        <strain evidence="3">FDAARGOS_652</strain>
    </source>
</reference>
<feature type="region of interest" description="Disordered" evidence="1">
    <location>
        <begin position="706"/>
        <end position="770"/>
    </location>
</feature>
<dbReference type="PANTHER" id="PTHR28221">
    <property type="entry name" value="RNA POLYMERASE I-SPECIFIC TRANSCRIPTION INITIATION FACTOR RRN6"/>
    <property type="match status" value="1"/>
</dbReference>
<organism evidence="3 4">
    <name type="scientific">Candida parapsilosis</name>
    <name type="common">Yeast</name>
    <dbReference type="NCBI Taxonomy" id="5480"/>
    <lineage>
        <taxon>Eukaryota</taxon>
        <taxon>Fungi</taxon>
        <taxon>Dikarya</taxon>
        <taxon>Ascomycota</taxon>
        <taxon>Saccharomycotina</taxon>
        <taxon>Pichiomycetes</taxon>
        <taxon>Debaryomycetaceae</taxon>
        <taxon>Candida/Lodderomyces clade</taxon>
        <taxon>Candida</taxon>
    </lineage>
</organism>
<proteinExistence type="predicted"/>
<dbReference type="GO" id="GO:0001163">
    <property type="term" value="F:RNA polymerase I transcription regulatory region sequence-specific DNA binding"/>
    <property type="evidence" value="ECO:0007669"/>
    <property type="project" value="TreeGrafter"/>
</dbReference>
<dbReference type="OrthoDB" id="4090074at2759"/>
<dbReference type="InterPro" id="IPR048535">
    <property type="entry name" value="RRN6_beta-prop"/>
</dbReference>
<dbReference type="AlphaFoldDB" id="A0A8X7NJ28"/>
<dbReference type="Proteomes" id="UP000590412">
    <property type="component" value="Unassembled WGS sequence"/>
</dbReference>
<evidence type="ECO:0000259" key="2">
    <source>
        <dbReference type="Pfam" id="PF10214"/>
    </source>
</evidence>
<dbReference type="GO" id="GO:0001179">
    <property type="term" value="F:RNA polymerase I general transcription initiation factor binding"/>
    <property type="evidence" value="ECO:0007669"/>
    <property type="project" value="TreeGrafter"/>
</dbReference>
<feature type="compositionally biased region" description="Polar residues" evidence="1">
    <location>
        <begin position="748"/>
        <end position="759"/>
    </location>
</feature>
<evidence type="ECO:0000313" key="3">
    <source>
        <dbReference type="EMBL" id="KAF6048761.1"/>
    </source>
</evidence>
<dbReference type="Pfam" id="PF10214">
    <property type="entry name" value="Rrn6_beta-prop"/>
    <property type="match status" value="1"/>
</dbReference>
<protein>
    <submittedName>
        <fullName evidence="3">RNA polymerase I-specific transcription-initiation factor family protein</fullName>
    </submittedName>
</protein>
<feature type="compositionally biased region" description="Basic residues" evidence="1">
    <location>
        <begin position="761"/>
        <end position="770"/>
    </location>
</feature>
<evidence type="ECO:0000256" key="1">
    <source>
        <dbReference type="SAM" id="MobiDB-lite"/>
    </source>
</evidence>
<dbReference type="EMBL" id="JABWAB010000006">
    <property type="protein sequence ID" value="KAF6048761.1"/>
    <property type="molecule type" value="Genomic_DNA"/>
</dbReference>
<dbReference type="GO" id="GO:0042790">
    <property type="term" value="P:nucleolar large rRNA transcription by RNA polymerase I"/>
    <property type="evidence" value="ECO:0007669"/>
    <property type="project" value="TreeGrafter"/>
</dbReference>
<accession>A0A8X7NJ28</accession>
<dbReference type="GO" id="GO:0070860">
    <property type="term" value="C:RNA polymerase I core factor complex"/>
    <property type="evidence" value="ECO:0007669"/>
    <property type="project" value="TreeGrafter"/>
</dbReference>
<evidence type="ECO:0000313" key="4">
    <source>
        <dbReference type="Proteomes" id="UP000590412"/>
    </source>
</evidence>
<feature type="domain" description="RRN6 beta-propeller" evidence="2">
    <location>
        <begin position="120"/>
        <end position="429"/>
    </location>
</feature>
<feature type="region of interest" description="Disordered" evidence="1">
    <location>
        <begin position="472"/>
        <end position="498"/>
    </location>
</feature>
<sequence length="770" mass="86031">MWPHKAGLGVRLSYGVFGNPNVEVESASNANFISSDDYLQPKITFPRNEGDKKADQYLNEVLNKPLLKKPLNHSVGEVYQSSETNTSFDDENFGTTSVPSKILSSYGLETKAIDSAMAYDPGFGDIVQKFQIKPQSTVVTLDGLVHVTGEALSVLSLSIILQDARSIKLSPTYEVDFLDQIRQVEVAENEEKSRLIILVRTRVKVYVSTCKLSRYSSNSKSGPNFQLSIIKEISAHKLQQSTFADVAVCAANVRKFAIVDIQGNLSAWIINRKHDKVSRLGTSDMQLSIIDTNNLSNWLRLTWLPNVNSILLSTRTMIVRHDFDTATQKALVTSNTWSRIRDVQCVGDMLFYLTSKELIWLRCGTEIERLLSWKHFLNDCDPSLRLSVFTQKESYSLFIYSQASPLVLVYSLGYEDAKPCSSRDPYMIQSSDSTGLKQLIPSRVIDSSDIDVIELSSTLHLRQRRLQFGPLAQNSSSKKNGLEFRGSSTTKHKHRYRHRHSEKLHAALLENNLGNENEESIEAIQNYASQLGAAFEADNQKQTFSSGSYHSLLEIDHHPPLNISDLGDSDDMISEFETSSLTEGINIKSFINNALIKRNEFLTIPQAQTHICDIHTLLQQVFGECNTTKSITNTSLVLGLSLIKCQDQGNQFQTKYNDQKSASNQSVQELLDEWDFSTTTQAHQQPVSQTHNASQTIPLLKSSQLEPMEPPKLSQSSNTQLGGLSGSSKGSTKASQQRSHSRLADTLRISSQRSSQDGSQPKRKKKKGGF</sequence>
<gene>
    <name evidence="3" type="ORF">FOB60_004145</name>
</gene>